<evidence type="ECO:0000256" key="1">
    <source>
        <dbReference type="SAM" id="MobiDB-lite"/>
    </source>
</evidence>
<accession>A0ABR3S8D0</accession>
<feature type="region of interest" description="Disordered" evidence="1">
    <location>
        <begin position="1"/>
        <end position="189"/>
    </location>
</feature>
<feature type="compositionally biased region" description="Low complexity" evidence="1">
    <location>
        <begin position="121"/>
        <end position="135"/>
    </location>
</feature>
<protein>
    <submittedName>
        <fullName evidence="2">Uncharacterized protein</fullName>
    </submittedName>
</protein>
<gene>
    <name evidence="2" type="ORF">SLS60_001130</name>
</gene>
<feature type="compositionally biased region" description="Basic and acidic residues" evidence="1">
    <location>
        <begin position="67"/>
        <end position="76"/>
    </location>
</feature>
<dbReference type="Proteomes" id="UP001521785">
    <property type="component" value="Unassembled WGS sequence"/>
</dbReference>
<feature type="region of interest" description="Disordered" evidence="1">
    <location>
        <begin position="214"/>
        <end position="254"/>
    </location>
</feature>
<name>A0ABR3S8D0_9PLEO</name>
<organism evidence="2 3">
    <name type="scientific">Paraconiothyrium brasiliense</name>
    <dbReference type="NCBI Taxonomy" id="300254"/>
    <lineage>
        <taxon>Eukaryota</taxon>
        <taxon>Fungi</taxon>
        <taxon>Dikarya</taxon>
        <taxon>Ascomycota</taxon>
        <taxon>Pezizomycotina</taxon>
        <taxon>Dothideomycetes</taxon>
        <taxon>Pleosporomycetidae</taxon>
        <taxon>Pleosporales</taxon>
        <taxon>Massarineae</taxon>
        <taxon>Didymosphaeriaceae</taxon>
        <taxon>Paraconiothyrium</taxon>
    </lineage>
</organism>
<keyword evidence="3" id="KW-1185">Reference proteome</keyword>
<reference evidence="2 3" key="1">
    <citation type="submission" date="2024-02" db="EMBL/GenBank/DDBJ databases">
        <title>De novo assembly and annotation of 12 fungi associated with fruit tree decline syndrome in Ontario, Canada.</title>
        <authorList>
            <person name="Sulman M."/>
            <person name="Ellouze W."/>
            <person name="Ilyukhin E."/>
        </authorList>
    </citation>
    <scope>NUCLEOTIDE SEQUENCE [LARGE SCALE GENOMIC DNA]</scope>
    <source>
        <strain evidence="2 3">M42-189</strain>
    </source>
</reference>
<evidence type="ECO:0000313" key="2">
    <source>
        <dbReference type="EMBL" id="KAL1612900.1"/>
    </source>
</evidence>
<sequence>MTPFWDSISRAFGRSSGLTDSEDDYLPPAPSGKRKASTSRRSSQPRKVRRSSAPSSFAGARGAYLATREEEERDLGSRNLAQGQVGLPEVPDEDERSPRVTSFIGHRNSLDREPLRRSSGRRGSAYGGSAASQSRHSGRPGSNGEPAAESEKPVSTEADIQARLLANYSDDSDGELSEGEWGRKHFGPPPWVSHELYVERVARVDNHFDDQSQVMENPEPAATPAIESTPETGTGTPAPKLSFPSGPETKMQPVSQMKPLKLKKPVKETAVKPVAKPTSKPITKATIEPSEYLKEWKAAPSQRLRTIMEEYGQDPSACVEKVLKELQEPFYSLRDVEIRDMLWQIQDGMEHIADLFEKAYPNETSRERETMHMARAYGGEARRDVSTSRVMECVVGSRLIDKGETYDIFGDKDKRRAFVCGVIGNVLVEQVFKHPFLGGDAQTIDALFDQQKDNRGEEAFTRKFYSASLLKTHLFGNSLDTSILNPPENFTTHVDTVVVALDRHLSPLLNEFLPLFRGQEAKDRYHRRFLIRLTRVVGAAALLSLQMAADPCTVYYFTPVAKGDRFEPKAHEAVNEEEMERTHPRGPETVFPSEEARKRARNDEAVVSMVLMHGLTAYRKGGWEAPKSNPVWDGEVYVGRLYEKEEYVDMGLREKVLTRGWVYCKWGKAERLERGKVAVKKGKGES</sequence>
<feature type="region of interest" description="Disordered" evidence="1">
    <location>
        <begin position="573"/>
        <end position="597"/>
    </location>
</feature>
<feature type="compositionally biased region" description="Basic and acidic residues" evidence="1">
    <location>
        <begin position="573"/>
        <end position="586"/>
    </location>
</feature>
<feature type="compositionally biased region" description="Basic residues" evidence="1">
    <location>
        <begin position="32"/>
        <end position="50"/>
    </location>
</feature>
<dbReference type="EMBL" id="JAKJXO020000001">
    <property type="protein sequence ID" value="KAL1612900.1"/>
    <property type="molecule type" value="Genomic_DNA"/>
</dbReference>
<proteinExistence type="predicted"/>
<evidence type="ECO:0000313" key="3">
    <source>
        <dbReference type="Proteomes" id="UP001521785"/>
    </source>
</evidence>
<comment type="caution">
    <text evidence="2">The sequence shown here is derived from an EMBL/GenBank/DDBJ whole genome shotgun (WGS) entry which is preliminary data.</text>
</comment>